<feature type="domain" description="Reverse transcriptase" evidence="1">
    <location>
        <begin position="1"/>
        <end position="194"/>
    </location>
</feature>
<dbReference type="Proteomes" id="UP000801492">
    <property type="component" value="Unassembled WGS sequence"/>
</dbReference>
<dbReference type="AlphaFoldDB" id="A0A8K0GPQ0"/>
<name>A0A8K0GPQ0_IGNLU</name>
<evidence type="ECO:0000313" key="3">
    <source>
        <dbReference type="Proteomes" id="UP000801492"/>
    </source>
</evidence>
<reference evidence="2" key="1">
    <citation type="submission" date="2019-08" db="EMBL/GenBank/DDBJ databases">
        <title>The genome of the North American firefly Photinus pyralis.</title>
        <authorList>
            <consortium name="Photinus pyralis genome working group"/>
            <person name="Fallon T.R."/>
            <person name="Sander Lower S.E."/>
            <person name="Weng J.-K."/>
        </authorList>
    </citation>
    <scope>NUCLEOTIDE SEQUENCE</scope>
    <source>
        <strain evidence="2">TRF0915ILg1</strain>
        <tissue evidence="2">Whole body</tissue>
    </source>
</reference>
<comment type="caution">
    <text evidence="2">The sequence shown here is derived from an EMBL/GenBank/DDBJ whole genome shotgun (WGS) entry which is preliminary data.</text>
</comment>
<dbReference type="InterPro" id="IPR000477">
    <property type="entry name" value="RT_dom"/>
</dbReference>
<evidence type="ECO:0000313" key="2">
    <source>
        <dbReference type="EMBL" id="KAF2905233.1"/>
    </source>
</evidence>
<proteinExistence type="predicted"/>
<dbReference type="EMBL" id="VTPC01000584">
    <property type="protein sequence ID" value="KAF2905233.1"/>
    <property type="molecule type" value="Genomic_DNA"/>
</dbReference>
<gene>
    <name evidence="2" type="ORF">ILUMI_00957</name>
</gene>
<evidence type="ECO:0000259" key="1">
    <source>
        <dbReference type="PROSITE" id="PS50878"/>
    </source>
</evidence>
<protein>
    <recommendedName>
        <fullName evidence="1">Reverse transcriptase domain-containing protein</fullName>
    </recommendedName>
</protein>
<accession>A0A8K0GPQ0</accession>
<dbReference type="PROSITE" id="PS50878">
    <property type="entry name" value="RT_POL"/>
    <property type="match status" value="1"/>
</dbReference>
<organism evidence="2 3">
    <name type="scientific">Ignelater luminosus</name>
    <name type="common">Cucubano</name>
    <name type="synonym">Pyrophorus luminosus</name>
    <dbReference type="NCBI Taxonomy" id="2038154"/>
    <lineage>
        <taxon>Eukaryota</taxon>
        <taxon>Metazoa</taxon>
        <taxon>Ecdysozoa</taxon>
        <taxon>Arthropoda</taxon>
        <taxon>Hexapoda</taxon>
        <taxon>Insecta</taxon>
        <taxon>Pterygota</taxon>
        <taxon>Neoptera</taxon>
        <taxon>Endopterygota</taxon>
        <taxon>Coleoptera</taxon>
        <taxon>Polyphaga</taxon>
        <taxon>Elateriformia</taxon>
        <taxon>Elateroidea</taxon>
        <taxon>Elateridae</taxon>
        <taxon>Agrypninae</taxon>
        <taxon>Pyrophorini</taxon>
        <taxon>Ignelater</taxon>
    </lineage>
</organism>
<sequence>MSLFTNEEMAIIAIALDENEEDQCKVKERKWVHEACQKRETEAEFHTLYKKLLNGQRNPWASRLCAMVTVDVKNAFKSANWTNIVEELDRRTISPYLINVIQNYLQNRCIIIKNGEENKENVKVNSGVPQGSVLGLLLLNIPYDGVLQIPIPGDVVLIGFADDLAVVATAKKEEALQRKLNTTLDRLANWMREN</sequence>
<dbReference type="OrthoDB" id="8195499at2759"/>
<dbReference type="PANTHER" id="PTHR19446">
    <property type="entry name" value="REVERSE TRANSCRIPTASES"/>
    <property type="match status" value="1"/>
</dbReference>
<dbReference type="Pfam" id="PF00078">
    <property type="entry name" value="RVT_1"/>
    <property type="match status" value="1"/>
</dbReference>
<keyword evidence="3" id="KW-1185">Reference proteome</keyword>